<protein>
    <submittedName>
        <fullName evidence="1">Uncharacterized protein</fullName>
    </submittedName>
</protein>
<dbReference type="AlphaFoldDB" id="A0A1R3REP7"/>
<dbReference type="EMBL" id="KV907506">
    <property type="protein sequence ID" value="OOF92927.1"/>
    <property type="molecule type" value="Genomic_DNA"/>
</dbReference>
<reference evidence="2" key="1">
    <citation type="journal article" date="2017" name="Genome Biol.">
        <title>Comparative genomics reveals high biological diversity and specific adaptations in the industrially and medically important fungal genus Aspergillus.</title>
        <authorList>
            <person name="de Vries R.P."/>
            <person name="Riley R."/>
            <person name="Wiebenga A."/>
            <person name="Aguilar-Osorio G."/>
            <person name="Amillis S."/>
            <person name="Uchima C.A."/>
            <person name="Anderluh G."/>
            <person name="Asadollahi M."/>
            <person name="Askin M."/>
            <person name="Barry K."/>
            <person name="Battaglia E."/>
            <person name="Bayram O."/>
            <person name="Benocci T."/>
            <person name="Braus-Stromeyer S.A."/>
            <person name="Caldana C."/>
            <person name="Canovas D."/>
            <person name="Cerqueira G.C."/>
            <person name="Chen F."/>
            <person name="Chen W."/>
            <person name="Choi C."/>
            <person name="Clum A."/>
            <person name="Dos Santos R.A."/>
            <person name="Damasio A.R."/>
            <person name="Diallinas G."/>
            <person name="Emri T."/>
            <person name="Fekete E."/>
            <person name="Flipphi M."/>
            <person name="Freyberg S."/>
            <person name="Gallo A."/>
            <person name="Gournas C."/>
            <person name="Habgood R."/>
            <person name="Hainaut M."/>
            <person name="Harispe M.L."/>
            <person name="Henrissat B."/>
            <person name="Hilden K.S."/>
            <person name="Hope R."/>
            <person name="Hossain A."/>
            <person name="Karabika E."/>
            <person name="Karaffa L."/>
            <person name="Karanyi Z."/>
            <person name="Krasevec N."/>
            <person name="Kuo A."/>
            <person name="Kusch H."/>
            <person name="LaButti K."/>
            <person name="Lagendijk E.L."/>
            <person name="Lapidus A."/>
            <person name="Levasseur A."/>
            <person name="Lindquist E."/>
            <person name="Lipzen A."/>
            <person name="Logrieco A.F."/>
            <person name="MacCabe A."/>
            <person name="Maekelae M.R."/>
            <person name="Malavazi I."/>
            <person name="Melin P."/>
            <person name="Meyer V."/>
            <person name="Mielnichuk N."/>
            <person name="Miskei M."/>
            <person name="Molnar A.P."/>
            <person name="Mule G."/>
            <person name="Ngan C.Y."/>
            <person name="Orejas M."/>
            <person name="Orosz E."/>
            <person name="Ouedraogo J.P."/>
            <person name="Overkamp K.M."/>
            <person name="Park H.-S."/>
            <person name="Perrone G."/>
            <person name="Piumi F."/>
            <person name="Punt P.J."/>
            <person name="Ram A.F."/>
            <person name="Ramon A."/>
            <person name="Rauscher S."/>
            <person name="Record E."/>
            <person name="Riano-Pachon D.M."/>
            <person name="Robert V."/>
            <person name="Roehrig J."/>
            <person name="Ruller R."/>
            <person name="Salamov A."/>
            <person name="Salih N.S."/>
            <person name="Samson R.A."/>
            <person name="Sandor E."/>
            <person name="Sanguinetti M."/>
            <person name="Schuetze T."/>
            <person name="Sepcic K."/>
            <person name="Shelest E."/>
            <person name="Sherlock G."/>
            <person name="Sophianopoulou V."/>
            <person name="Squina F.M."/>
            <person name="Sun H."/>
            <person name="Susca A."/>
            <person name="Todd R.B."/>
            <person name="Tsang A."/>
            <person name="Unkles S.E."/>
            <person name="van de Wiele N."/>
            <person name="van Rossen-Uffink D."/>
            <person name="Oliveira J.V."/>
            <person name="Vesth T.C."/>
            <person name="Visser J."/>
            <person name="Yu J.-H."/>
            <person name="Zhou M."/>
            <person name="Andersen M.R."/>
            <person name="Archer D.B."/>
            <person name="Baker S.E."/>
            <person name="Benoit I."/>
            <person name="Brakhage A.A."/>
            <person name="Braus G.H."/>
            <person name="Fischer R."/>
            <person name="Frisvad J.C."/>
            <person name="Goldman G.H."/>
            <person name="Houbraken J."/>
            <person name="Oakley B."/>
            <person name="Pocsi I."/>
            <person name="Scazzocchio C."/>
            <person name="Seiboth B."/>
            <person name="vanKuyk P.A."/>
            <person name="Wortman J."/>
            <person name="Dyer P.S."/>
            <person name="Grigoriev I.V."/>
        </authorList>
    </citation>
    <scope>NUCLEOTIDE SEQUENCE [LARGE SCALE GENOMIC DNA]</scope>
    <source>
        <strain evidence="2">ITEM 5010</strain>
    </source>
</reference>
<organism evidence="1 2">
    <name type="scientific">Aspergillus carbonarius (strain ITEM 5010)</name>
    <dbReference type="NCBI Taxonomy" id="602072"/>
    <lineage>
        <taxon>Eukaryota</taxon>
        <taxon>Fungi</taxon>
        <taxon>Dikarya</taxon>
        <taxon>Ascomycota</taxon>
        <taxon>Pezizomycotina</taxon>
        <taxon>Eurotiomycetes</taxon>
        <taxon>Eurotiomycetidae</taxon>
        <taxon>Eurotiales</taxon>
        <taxon>Aspergillaceae</taxon>
        <taxon>Aspergillus</taxon>
        <taxon>Aspergillus subgen. Circumdati</taxon>
    </lineage>
</organism>
<sequence length="82" mass="9177">MAGNLYKCTAQEQPHTSISWAGRRVKQKGKSLCMAVKGRCCSVTLSVVGLYSAFTFCNCTWYAAIINHGARFQDLYQFDCKI</sequence>
<accession>A0A1R3REP7</accession>
<evidence type="ECO:0000313" key="1">
    <source>
        <dbReference type="EMBL" id="OOF92927.1"/>
    </source>
</evidence>
<dbReference type="VEuPathDB" id="FungiDB:ASPCADRAFT_210162"/>
<evidence type="ECO:0000313" key="2">
    <source>
        <dbReference type="Proteomes" id="UP000188318"/>
    </source>
</evidence>
<keyword evidence="2" id="KW-1185">Reference proteome</keyword>
<gene>
    <name evidence="1" type="ORF">ASPCADRAFT_210162</name>
</gene>
<dbReference type="Proteomes" id="UP000188318">
    <property type="component" value="Unassembled WGS sequence"/>
</dbReference>
<name>A0A1R3REP7_ASPC5</name>
<proteinExistence type="predicted"/>